<dbReference type="PANTHER" id="PTHR22953:SF153">
    <property type="entry name" value="PURPLE ACID PHOSPHATASE"/>
    <property type="match status" value="1"/>
</dbReference>
<dbReference type="SUPFAM" id="SSF56300">
    <property type="entry name" value="Metallo-dependent phosphatases"/>
    <property type="match status" value="1"/>
</dbReference>
<reference evidence="4 5" key="1">
    <citation type="submission" date="2019-10" db="EMBL/GenBank/DDBJ databases">
        <title>Rubrobacter sp nov SCSIO 52090 isolated from a deep-sea sediment in the South China Sea.</title>
        <authorList>
            <person name="Chen R.W."/>
        </authorList>
    </citation>
    <scope>NUCLEOTIDE SEQUENCE [LARGE SCALE GENOMIC DNA]</scope>
    <source>
        <strain evidence="4 5">SCSIO 52909</strain>
    </source>
</reference>
<keyword evidence="1" id="KW-0732">Signal</keyword>
<dbReference type="InterPro" id="IPR029052">
    <property type="entry name" value="Metallo-depent_PP-like"/>
</dbReference>
<sequence length="296" mass="32241">MRRWVLIGGGLVLVLVVAGLALFLYTRERGAVVLAAGDIARCEEGGDEATANLLDDFGGTVLTLGDHAYPDGSAEDFADCYDPTWGRYKARTKPVPGNHEYEEHPEAAPYFDYFGSAAGEPGKGYYSYDLGGWHVVALNSMCDEVGGCDGGSPQIRWLESDLVANGDGECTLAYFHHPLFNSGKHGEYERRTEPIWEVLHDHGADVVLSAHDHNYQRFAPQDPNGKRDPARGIRQFVVGTGGGDRYEIEDPVENSEAYGDGAYGVLKLTLEPGRYAWEFVPVSGEAFSDSGEDGCH</sequence>
<keyword evidence="5" id="KW-1185">Reference proteome</keyword>
<dbReference type="Gene3D" id="3.60.21.10">
    <property type="match status" value="1"/>
</dbReference>
<dbReference type="InterPro" id="IPR004843">
    <property type="entry name" value="Calcineurin-like_PHP"/>
</dbReference>
<keyword evidence="2" id="KW-0472">Membrane</keyword>
<keyword evidence="2" id="KW-1133">Transmembrane helix</keyword>
<evidence type="ECO:0000313" key="5">
    <source>
        <dbReference type="Proteomes" id="UP000501452"/>
    </source>
</evidence>
<dbReference type="Pfam" id="PF00149">
    <property type="entry name" value="Metallophos"/>
    <property type="match status" value="1"/>
</dbReference>
<proteinExistence type="predicted"/>
<dbReference type="GO" id="GO:0003993">
    <property type="term" value="F:acid phosphatase activity"/>
    <property type="evidence" value="ECO:0007669"/>
    <property type="project" value="InterPro"/>
</dbReference>
<keyword evidence="2" id="KW-0812">Transmembrane</keyword>
<evidence type="ECO:0000259" key="3">
    <source>
        <dbReference type="Pfam" id="PF00149"/>
    </source>
</evidence>
<gene>
    <name evidence="4" type="ORF">GBA63_11235</name>
</gene>
<evidence type="ECO:0000313" key="4">
    <source>
        <dbReference type="EMBL" id="QIN83152.1"/>
    </source>
</evidence>
<dbReference type="RefSeq" id="WP_166176165.1">
    <property type="nucleotide sequence ID" value="NZ_CP045119.1"/>
</dbReference>
<dbReference type="AlphaFoldDB" id="A0A6G8Q9Q4"/>
<protein>
    <submittedName>
        <fullName evidence="4">Alkaline phosphatase</fullName>
    </submittedName>
</protein>
<evidence type="ECO:0000256" key="2">
    <source>
        <dbReference type="SAM" id="Phobius"/>
    </source>
</evidence>
<dbReference type="Proteomes" id="UP000501452">
    <property type="component" value="Chromosome"/>
</dbReference>
<organism evidence="4 5">
    <name type="scientific">Rubrobacter tropicus</name>
    <dbReference type="NCBI Taxonomy" id="2653851"/>
    <lineage>
        <taxon>Bacteria</taxon>
        <taxon>Bacillati</taxon>
        <taxon>Actinomycetota</taxon>
        <taxon>Rubrobacteria</taxon>
        <taxon>Rubrobacterales</taxon>
        <taxon>Rubrobacteraceae</taxon>
        <taxon>Rubrobacter</taxon>
    </lineage>
</organism>
<dbReference type="KEGG" id="rub:GBA63_11235"/>
<evidence type="ECO:0000256" key="1">
    <source>
        <dbReference type="ARBA" id="ARBA00022729"/>
    </source>
</evidence>
<dbReference type="EMBL" id="CP045119">
    <property type="protein sequence ID" value="QIN83152.1"/>
    <property type="molecule type" value="Genomic_DNA"/>
</dbReference>
<dbReference type="PANTHER" id="PTHR22953">
    <property type="entry name" value="ACID PHOSPHATASE RELATED"/>
    <property type="match status" value="1"/>
</dbReference>
<name>A0A6G8Q9Q4_9ACTN</name>
<feature type="domain" description="Calcineurin-like phosphoesterase" evidence="3">
    <location>
        <begin position="33"/>
        <end position="215"/>
    </location>
</feature>
<dbReference type="InterPro" id="IPR039331">
    <property type="entry name" value="PAPs-like"/>
</dbReference>
<feature type="transmembrane region" description="Helical" evidence="2">
    <location>
        <begin position="6"/>
        <end position="25"/>
    </location>
</feature>
<accession>A0A6G8Q9Q4</accession>